<dbReference type="GO" id="GO:0016757">
    <property type="term" value="F:glycosyltransferase activity"/>
    <property type="evidence" value="ECO:0007669"/>
    <property type="project" value="InterPro"/>
</dbReference>
<dbReference type="CDD" id="cd03801">
    <property type="entry name" value="GT4_PimA-like"/>
    <property type="match status" value="1"/>
</dbReference>
<dbReference type="InterPro" id="IPR001296">
    <property type="entry name" value="Glyco_trans_1"/>
</dbReference>
<evidence type="ECO:0000313" key="3">
    <source>
        <dbReference type="EMBL" id="PIT95167.1"/>
    </source>
</evidence>
<dbReference type="InterPro" id="IPR028098">
    <property type="entry name" value="Glyco_trans_4-like_N"/>
</dbReference>
<dbReference type="AlphaFoldDB" id="A0A2M6WQS5"/>
<dbReference type="Proteomes" id="UP000228964">
    <property type="component" value="Unassembled WGS sequence"/>
</dbReference>
<comment type="caution">
    <text evidence="3">The sequence shown here is derived from an EMBL/GenBank/DDBJ whole genome shotgun (WGS) entry which is preliminary data.</text>
</comment>
<evidence type="ECO:0000313" key="4">
    <source>
        <dbReference type="Proteomes" id="UP000228964"/>
    </source>
</evidence>
<reference evidence="4" key="1">
    <citation type="submission" date="2017-09" db="EMBL/GenBank/DDBJ databases">
        <title>Depth-based differentiation of microbial function through sediment-hosted aquifers and enrichment of novel symbionts in the deep terrestrial subsurface.</title>
        <authorList>
            <person name="Probst A.J."/>
            <person name="Ladd B."/>
            <person name="Jarett J.K."/>
            <person name="Geller-Mcgrath D.E."/>
            <person name="Sieber C.M.K."/>
            <person name="Emerson J.B."/>
            <person name="Anantharaman K."/>
            <person name="Thomas B.C."/>
            <person name="Malmstrom R."/>
            <person name="Stieglmeier M."/>
            <person name="Klingl A."/>
            <person name="Woyke T."/>
            <person name="Ryan C.M."/>
            <person name="Banfield J.F."/>
        </authorList>
    </citation>
    <scope>NUCLEOTIDE SEQUENCE [LARGE SCALE GENOMIC DNA]</scope>
</reference>
<dbReference type="Pfam" id="PF13439">
    <property type="entry name" value="Glyco_transf_4"/>
    <property type="match status" value="1"/>
</dbReference>
<gene>
    <name evidence="3" type="ORF">COT96_01870</name>
</gene>
<sequence length="411" mass="46761">MKIAQIVCTFPPYQGGMGNSVYNFARSLAALGHEVVVFTTAGGKKSKQQSDDNNIFTPLEILPYQRQSGSLTGFTDQLLNFKVVRLKPLFRYSNAAILPQLFWRLDKFDIVHLHYPFFGAMEIILLLKLFFKPKFKLVMHYHMDAAAAGFKGVIFKLSNALILPILLRQARIISCASLDYVKHSQVARYYSKHEKKFRQTLFGVDLEQFVIFHDHVRDNKTDQTILFVGGLDKAHYFKGLENLLYAVKILKNKIKEPIKLVVIGEGELKKFYQVLAAKLKIDKIIDWPEQIDISDLVKYYNYSDIFVLPSINQTEAFGLVLLEAMACAKPVIASNLPGVRSVFKNGAQGLLAKPGDIKDLAAKIKILLLDYSKAKQMGLAGRKLVEAKYTWEKVAKRLDLLYHYAKYTPDR</sequence>
<feature type="domain" description="Glycosyl transferase family 1" evidence="1">
    <location>
        <begin position="218"/>
        <end position="383"/>
    </location>
</feature>
<dbReference type="Gene3D" id="3.40.50.2000">
    <property type="entry name" value="Glycogen Phosphorylase B"/>
    <property type="match status" value="2"/>
</dbReference>
<dbReference type="PANTHER" id="PTHR45947:SF3">
    <property type="entry name" value="SULFOQUINOVOSYL TRANSFERASE SQD2"/>
    <property type="match status" value="1"/>
</dbReference>
<feature type="domain" description="Glycosyltransferase subfamily 4-like N-terminal" evidence="2">
    <location>
        <begin position="15"/>
        <end position="173"/>
    </location>
</feature>
<dbReference type="Pfam" id="PF00534">
    <property type="entry name" value="Glycos_transf_1"/>
    <property type="match status" value="1"/>
</dbReference>
<accession>A0A2M6WQS5</accession>
<proteinExistence type="predicted"/>
<evidence type="ECO:0008006" key="5">
    <source>
        <dbReference type="Google" id="ProtNLM"/>
    </source>
</evidence>
<evidence type="ECO:0000259" key="1">
    <source>
        <dbReference type="Pfam" id="PF00534"/>
    </source>
</evidence>
<organism evidence="3 4">
    <name type="scientific">Candidatus Falkowbacteria bacterium CG10_big_fil_rev_8_21_14_0_10_38_22</name>
    <dbReference type="NCBI Taxonomy" id="1974564"/>
    <lineage>
        <taxon>Bacteria</taxon>
        <taxon>Candidatus Falkowiibacteriota</taxon>
    </lineage>
</organism>
<dbReference type="EMBL" id="PFAO01000045">
    <property type="protein sequence ID" value="PIT95167.1"/>
    <property type="molecule type" value="Genomic_DNA"/>
</dbReference>
<dbReference type="InterPro" id="IPR050194">
    <property type="entry name" value="Glycosyltransferase_grp1"/>
</dbReference>
<protein>
    <recommendedName>
        <fullName evidence="5">Glycosyltransferase family 1 protein</fullName>
    </recommendedName>
</protein>
<dbReference type="PANTHER" id="PTHR45947">
    <property type="entry name" value="SULFOQUINOVOSYL TRANSFERASE SQD2"/>
    <property type="match status" value="1"/>
</dbReference>
<name>A0A2M6WQS5_9BACT</name>
<dbReference type="SUPFAM" id="SSF53756">
    <property type="entry name" value="UDP-Glycosyltransferase/glycogen phosphorylase"/>
    <property type="match status" value="1"/>
</dbReference>
<evidence type="ECO:0000259" key="2">
    <source>
        <dbReference type="Pfam" id="PF13439"/>
    </source>
</evidence>